<dbReference type="InterPro" id="IPR040976">
    <property type="entry name" value="Pkinase_fungal"/>
</dbReference>
<dbReference type="AlphaFoldDB" id="A0A9P5TEU2"/>
<accession>A0A9P5TEU2</accession>
<evidence type="ECO:0000313" key="2">
    <source>
        <dbReference type="EMBL" id="KAF8871380.1"/>
    </source>
</evidence>
<organism evidence="2 3">
    <name type="scientific">Gymnopilus junonius</name>
    <name type="common">Spectacular rustgill mushroom</name>
    <name type="synonym">Gymnopilus spectabilis subsp. junonius</name>
    <dbReference type="NCBI Taxonomy" id="109634"/>
    <lineage>
        <taxon>Eukaryota</taxon>
        <taxon>Fungi</taxon>
        <taxon>Dikarya</taxon>
        <taxon>Basidiomycota</taxon>
        <taxon>Agaricomycotina</taxon>
        <taxon>Agaricomycetes</taxon>
        <taxon>Agaricomycetidae</taxon>
        <taxon>Agaricales</taxon>
        <taxon>Agaricineae</taxon>
        <taxon>Hymenogastraceae</taxon>
        <taxon>Gymnopilus</taxon>
    </lineage>
</organism>
<keyword evidence="3" id="KW-1185">Reference proteome</keyword>
<feature type="domain" description="Fungal-type protein kinase" evidence="1">
    <location>
        <begin position="94"/>
        <end position="164"/>
    </location>
</feature>
<comment type="caution">
    <text evidence="2">The sequence shown here is derived from an EMBL/GenBank/DDBJ whole genome shotgun (WGS) entry which is preliminary data.</text>
</comment>
<dbReference type="Proteomes" id="UP000724874">
    <property type="component" value="Unassembled WGS sequence"/>
</dbReference>
<gene>
    <name evidence="2" type="ORF">CPB84DRAFT_1754047</name>
</gene>
<sequence>MKKGSEVLKALNDNGFRSVPTKFLCGNGLVRPYQYMVTNHCIAEPWNIGGKVKDFVEHTHNRFQKILSVFTFSILSRQSNFRKPFMPPLLIPFSAHKDAYEKCDILHQDISAGKILLTQDGGGILTDWDLARKMDTVQDGPQKHLRTYLFLGDEPLGGSWHKRVLLTTGKPIYNFKNEDFFVIYNNEPITSFLYAILEVFFTWYQQLTENNFPRRNPTNPKPSQETVSQATATEALGHDHIDAIFCQTHEKDGWPERDVAFDYLRALQKQRQVKLAHTVHT</sequence>
<dbReference type="SUPFAM" id="SSF56112">
    <property type="entry name" value="Protein kinase-like (PK-like)"/>
    <property type="match status" value="1"/>
</dbReference>
<dbReference type="OrthoDB" id="5592585at2759"/>
<dbReference type="Pfam" id="PF17667">
    <property type="entry name" value="Pkinase_fungal"/>
    <property type="match status" value="1"/>
</dbReference>
<protein>
    <recommendedName>
        <fullName evidence="1">Fungal-type protein kinase domain-containing protein</fullName>
    </recommendedName>
</protein>
<name>A0A9P5TEU2_GYMJU</name>
<dbReference type="EMBL" id="JADNYJ010000310">
    <property type="protein sequence ID" value="KAF8871380.1"/>
    <property type="molecule type" value="Genomic_DNA"/>
</dbReference>
<evidence type="ECO:0000259" key="1">
    <source>
        <dbReference type="Pfam" id="PF17667"/>
    </source>
</evidence>
<proteinExistence type="predicted"/>
<evidence type="ECO:0000313" key="3">
    <source>
        <dbReference type="Proteomes" id="UP000724874"/>
    </source>
</evidence>
<dbReference type="InterPro" id="IPR011009">
    <property type="entry name" value="Kinase-like_dom_sf"/>
</dbReference>
<reference evidence="2" key="1">
    <citation type="submission" date="2020-11" db="EMBL/GenBank/DDBJ databases">
        <authorList>
            <consortium name="DOE Joint Genome Institute"/>
            <person name="Ahrendt S."/>
            <person name="Riley R."/>
            <person name="Andreopoulos W."/>
            <person name="LaButti K."/>
            <person name="Pangilinan J."/>
            <person name="Ruiz-duenas F.J."/>
            <person name="Barrasa J.M."/>
            <person name="Sanchez-Garcia M."/>
            <person name="Camarero S."/>
            <person name="Miyauchi S."/>
            <person name="Serrano A."/>
            <person name="Linde D."/>
            <person name="Babiker R."/>
            <person name="Drula E."/>
            <person name="Ayuso-Fernandez I."/>
            <person name="Pacheco R."/>
            <person name="Padilla G."/>
            <person name="Ferreira P."/>
            <person name="Barriuso J."/>
            <person name="Kellner H."/>
            <person name="Castanera R."/>
            <person name="Alfaro M."/>
            <person name="Ramirez L."/>
            <person name="Pisabarro A.G."/>
            <person name="Kuo A."/>
            <person name="Tritt A."/>
            <person name="Lipzen A."/>
            <person name="He G."/>
            <person name="Yan M."/>
            <person name="Ng V."/>
            <person name="Cullen D."/>
            <person name="Martin F."/>
            <person name="Rosso M.-N."/>
            <person name="Henrissat B."/>
            <person name="Hibbett D."/>
            <person name="Martinez A.T."/>
            <person name="Grigoriev I.V."/>
        </authorList>
    </citation>
    <scope>NUCLEOTIDE SEQUENCE</scope>
    <source>
        <strain evidence="2">AH 44721</strain>
    </source>
</reference>